<sequence length="97" mass="11026">FEPVRGKSSVSKEDKSSLRDLLIPWRKERHFQMGNSPYIPCEVLLPPKQLEKLVSSCATFLKHSLVEPHHIKKAVGWDMAADEDVAEVCDVIAGWRL</sequence>
<dbReference type="EMBL" id="JAWWNJ010000118">
    <property type="protein sequence ID" value="KAK6988987.1"/>
    <property type="molecule type" value="Genomic_DNA"/>
</dbReference>
<feature type="non-terminal residue" evidence="1">
    <location>
        <position position="1"/>
    </location>
</feature>
<feature type="non-terminal residue" evidence="1">
    <location>
        <position position="97"/>
    </location>
</feature>
<accession>A0AAV9ZS80</accession>
<proteinExistence type="predicted"/>
<evidence type="ECO:0000313" key="2">
    <source>
        <dbReference type="Proteomes" id="UP001362999"/>
    </source>
</evidence>
<dbReference type="Proteomes" id="UP001362999">
    <property type="component" value="Unassembled WGS sequence"/>
</dbReference>
<dbReference type="AlphaFoldDB" id="A0AAV9ZS80"/>
<comment type="caution">
    <text evidence="1">The sequence shown here is derived from an EMBL/GenBank/DDBJ whole genome shotgun (WGS) entry which is preliminary data.</text>
</comment>
<gene>
    <name evidence="1" type="ORF">R3P38DRAFT_2460809</name>
</gene>
<organism evidence="1 2">
    <name type="scientific">Favolaschia claudopus</name>
    <dbReference type="NCBI Taxonomy" id="2862362"/>
    <lineage>
        <taxon>Eukaryota</taxon>
        <taxon>Fungi</taxon>
        <taxon>Dikarya</taxon>
        <taxon>Basidiomycota</taxon>
        <taxon>Agaricomycotina</taxon>
        <taxon>Agaricomycetes</taxon>
        <taxon>Agaricomycetidae</taxon>
        <taxon>Agaricales</taxon>
        <taxon>Marasmiineae</taxon>
        <taxon>Mycenaceae</taxon>
        <taxon>Favolaschia</taxon>
    </lineage>
</organism>
<reference evidence="1 2" key="1">
    <citation type="journal article" date="2024" name="J Genomics">
        <title>Draft genome sequencing and assembly of Favolaschia claudopus CIRM-BRFM 2984 isolated from oak limbs.</title>
        <authorList>
            <person name="Navarro D."/>
            <person name="Drula E."/>
            <person name="Chaduli D."/>
            <person name="Cazenave R."/>
            <person name="Ahrendt S."/>
            <person name="Wang J."/>
            <person name="Lipzen A."/>
            <person name="Daum C."/>
            <person name="Barry K."/>
            <person name="Grigoriev I.V."/>
            <person name="Favel A."/>
            <person name="Rosso M.N."/>
            <person name="Martin F."/>
        </authorList>
    </citation>
    <scope>NUCLEOTIDE SEQUENCE [LARGE SCALE GENOMIC DNA]</scope>
    <source>
        <strain evidence="1 2">CIRM-BRFM 2984</strain>
    </source>
</reference>
<keyword evidence="2" id="KW-1185">Reference proteome</keyword>
<protein>
    <submittedName>
        <fullName evidence="1">Uncharacterized protein</fullName>
    </submittedName>
</protein>
<name>A0AAV9ZS80_9AGAR</name>
<evidence type="ECO:0000313" key="1">
    <source>
        <dbReference type="EMBL" id="KAK6988987.1"/>
    </source>
</evidence>